<dbReference type="AlphaFoldDB" id="A0AA35Y3E1"/>
<gene>
    <name evidence="1" type="ORF">LSALG_LOCUS80</name>
</gene>
<accession>A0AA35Y3E1</accession>
<evidence type="ECO:0000313" key="1">
    <source>
        <dbReference type="EMBL" id="CAI9259172.1"/>
    </source>
</evidence>
<name>A0AA35Y3E1_LACSI</name>
<keyword evidence="2" id="KW-1185">Reference proteome</keyword>
<proteinExistence type="predicted"/>
<organism evidence="1 2">
    <name type="scientific">Lactuca saligna</name>
    <name type="common">Willowleaf lettuce</name>
    <dbReference type="NCBI Taxonomy" id="75948"/>
    <lineage>
        <taxon>Eukaryota</taxon>
        <taxon>Viridiplantae</taxon>
        <taxon>Streptophyta</taxon>
        <taxon>Embryophyta</taxon>
        <taxon>Tracheophyta</taxon>
        <taxon>Spermatophyta</taxon>
        <taxon>Magnoliopsida</taxon>
        <taxon>eudicotyledons</taxon>
        <taxon>Gunneridae</taxon>
        <taxon>Pentapetalae</taxon>
        <taxon>asterids</taxon>
        <taxon>campanulids</taxon>
        <taxon>Asterales</taxon>
        <taxon>Asteraceae</taxon>
        <taxon>Cichorioideae</taxon>
        <taxon>Cichorieae</taxon>
        <taxon>Lactucinae</taxon>
        <taxon>Lactuca</taxon>
    </lineage>
</organism>
<evidence type="ECO:0000313" key="2">
    <source>
        <dbReference type="Proteomes" id="UP001177003"/>
    </source>
</evidence>
<dbReference type="EMBL" id="OX465086">
    <property type="protein sequence ID" value="CAI9259172.1"/>
    <property type="molecule type" value="Genomic_DNA"/>
</dbReference>
<reference evidence="1" key="1">
    <citation type="submission" date="2023-04" db="EMBL/GenBank/DDBJ databases">
        <authorList>
            <person name="Vijverberg K."/>
            <person name="Xiong W."/>
            <person name="Schranz E."/>
        </authorList>
    </citation>
    <scope>NUCLEOTIDE SEQUENCE</scope>
</reference>
<protein>
    <submittedName>
        <fullName evidence="1">Uncharacterized protein</fullName>
    </submittedName>
</protein>
<sequence length="164" mass="19492">MWSLRKLVVVKFCAPSLVEYFTNVKFRRFRVETCIEFDFTHADFPFMNLDDWISLFLILSKDEAKYAPIVSHLKTMRICYIHEVAKLDVEIVVVLMKRPIVDSKEELKDFQKRMLGKLKKADWSVVYQIRSSDKYQKSFFFLLDKHLYSSSALNHIMDFTVACK</sequence>
<dbReference type="Proteomes" id="UP001177003">
    <property type="component" value="Chromosome 0"/>
</dbReference>